<reference evidence="2 3" key="1">
    <citation type="submission" date="2016-07" db="EMBL/GenBank/DDBJ databases">
        <title>Pervasive Adenine N6-methylation of Active Genes in Fungi.</title>
        <authorList>
            <consortium name="DOE Joint Genome Institute"/>
            <person name="Mondo S.J."/>
            <person name="Dannebaum R.O."/>
            <person name="Kuo R.C."/>
            <person name="Labutti K."/>
            <person name="Haridas S."/>
            <person name="Kuo A."/>
            <person name="Salamov A."/>
            <person name="Ahrendt S.R."/>
            <person name="Lipzen A."/>
            <person name="Sullivan W."/>
            <person name="Andreopoulos W.B."/>
            <person name="Clum A."/>
            <person name="Lindquist E."/>
            <person name="Daum C."/>
            <person name="Ramamoorthy G.K."/>
            <person name="Gryganskyi A."/>
            <person name="Culley D."/>
            <person name="Magnuson J.K."/>
            <person name="James T.Y."/>
            <person name="O'Malley M.A."/>
            <person name="Stajich J.E."/>
            <person name="Spatafora J.W."/>
            <person name="Visel A."/>
            <person name="Grigoriev I.V."/>
        </authorList>
    </citation>
    <scope>NUCLEOTIDE SEQUENCE [LARGE SCALE GENOMIC DNA]</scope>
    <source>
        <strain evidence="2 3">CBS 115471</strain>
    </source>
</reference>
<dbReference type="AlphaFoldDB" id="A0A1Y1YK32"/>
<accession>A0A1Y1YK32</accession>
<gene>
    <name evidence="2" type="ORF">BCR34DRAFT_606955</name>
</gene>
<feature type="compositionally biased region" description="Polar residues" evidence="1">
    <location>
        <begin position="30"/>
        <end position="58"/>
    </location>
</feature>
<evidence type="ECO:0000313" key="3">
    <source>
        <dbReference type="Proteomes" id="UP000193144"/>
    </source>
</evidence>
<dbReference type="Proteomes" id="UP000193144">
    <property type="component" value="Unassembled WGS sequence"/>
</dbReference>
<proteinExistence type="predicted"/>
<feature type="compositionally biased region" description="Polar residues" evidence="1">
    <location>
        <begin position="1"/>
        <end position="11"/>
    </location>
</feature>
<organism evidence="2 3">
    <name type="scientific">Clohesyomyces aquaticus</name>
    <dbReference type="NCBI Taxonomy" id="1231657"/>
    <lineage>
        <taxon>Eukaryota</taxon>
        <taxon>Fungi</taxon>
        <taxon>Dikarya</taxon>
        <taxon>Ascomycota</taxon>
        <taxon>Pezizomycotina</taxon>
        <taxon>Dothideomycetes</taxon>
        <taxon>Pleosporomycetidae</taxon>
        <taxon>Pleosporales</taxon>
        <taxon>Lindgomycetaceae</taxon>
        <taxon>Clohesyomyces</taxon>
    </lineage>
</organism>
<protein>
    <submittedName>
        <fullName evidence="2">Uncharacterized protein</fullName>
    </submittedName>
</protein>
<name>A0A1Y1YK32_9PLEO</name>
<evidence type="ECO:0000256" key="1">
    <source>
        <dbReference type="SAM" id="MobiDB-lite"/>
    </source>
</evidence>
<dbReference type="EMBL" id="MCFA01000216">
    <property type="protein sequence ID" value="ORX98371.1"/>
    <property type="molecule type" value="Genomic_DNA"/>
</dbReference>
<keyword evidence="3" id="KW-1185">Reference proteome</keyword>
<sequence>MNDPSTSTKASDLNKTEDPSTDLTEGIRPPSTSKSAYETQNSGGLTGPTVPSSPTAGDSEQEQGKKRKSAQKNGNGDELD</sequence>
<feature type="region of interest" description="Disordered" evidence="1">
    <location>
        <begin position="1"/>
        <end position="80"/>
    </location>
</feature>
<comment type="caution">
    <text evidence="2">The sequence shown here is derived from an EMBL/GenBank/DDBJ whole genome shotgun (WGS) entry which is preliminary data.</text>
</comment>
<evidence type="ECO:0000313" key="2">
    <source>
        <dbReference type="EMBL" id="ORX98371.1"/>
    </source>
</evidence>